<gene>
    <name evidence="1" type="ORF">MAMC_01082</name>
</gene>
<dbReference type="InterPro" id="IPR029062">
    <property type="entry name" value="Class_I_gatase-like"/>
</dbReference>
<dbReference type="EC" id="2.4.2.-" evidence="1"/>
<dbReference type="AlphaFoldDB" id="A0A5E6MA63"/>
<dbReference type="Pfam" id="PF07722">
    <property type="entry name" value="Peptidase_C26"/>
    <property type="match status" value="1"/>
</dbReference>
<comment type="caution">
    <text evidence="1">The sequence shown here is derived from an EMBL/GenBank/DDBJ whole genome shotgun (WGS) entry which is preliminary data.</text>
</comment>
<keyword evidence="1" id="KW-0328">Glycosyltransferase</keyword>
<dbReference type="InterPro" id="IPR044668">
    <property type="entry name" value="PuuD-like"/>
</dbReference>
<evidence type="ECO:0000313" key="2">
    <source>
        <dbReference type="Proteomes" id="UP000381693"/>
    </source>
</evidence>
<dbReference type="PROSITE" id="PS51273">
    <property type="entry name" value="GATASE_TYPE_1"/>
    <property type="match status" value="1"/>
</dbReference>
<dbReference type="GO" id="GO:0006598">
    <property type="term" value="P:polyamine catabolic process"/>
    <property type="evidence" value="ECO:0007669"/>
    <property type="project" value="TreeGrafter"/>
</dbReference>
<evidence type="ECO:0000313" key="1">
    <source>
        <dbReference type="EMBL" id="VVM06432.1"/>
    </source>
</evidence>
<dbReference type="GO" id="GO:0016757">
    <property type="term" value="F:glycosyltransferase activity"/>
    <property type="evidence" value="ECO:0007669"/>
    <property type="project" value="UniProtKB-KW"/>
</dbReference>
<dbReference type="PANTHER" id="PTHR43235">
    <property type="entry name" value="GLUTAMINE AMIDOTRANSFERASE PB2B2.05-RELATED"/>
    <property type="match status" value="1"/>
</dbReference>
<dbReference type="RefSeq" id="WP_142525118.1">
    <property type="nucleotide sequence ID" value="NZ_CABFUZ020000115.1"/>
</dbReference>
<keyword evidence="2" id="KW-1185">Reference proteome</keyword>
<dbReference type="PANTHER" id="PTHR43235:SF1">
    <property type="entry name" value="GLUTAMINE AMIDOTRANSFERASE PB2B2.05-RELATED"/>
    <property type="match status" value="1"/>
</dbReference>
<protein>
    <submittedName>
        <fullName evidence="1">Glutamine amidotransferase</fullName>
        <ecNumber evidence="1">2.4.2.-</ecNumber>
    </submittedName>
</protein>
<dbReference type="InterPro" id="IPR011697">
    <property type="entry name" value="Peptidase_C26"/>
</dbReference>
<keyword evidence="1" id="KW-0315">Glutamine amidotransferase</keyword>
<dbReference type="GO" id="GO:0033969">
    <property type="term" value="F:gamma-glutamyl-gamma-aminobutyrate hydrolase activity"/>
    <property type="evidence" value="ECO:0007669"/>
    <property type="project" value="TreeGrafter"/>
</dbReference>
<proteinExistence type="predicted"/>
<name>A0A5E6MA63_9BACT</name>
<dbReference type="SUPFAM" id="SSF52317">
    <property type="entry name" value="Class I glutamine amidotransferase-like"/>
    <property type="match status" value="1"/>
</dbReference>
<sequence>MLAVASWIRSKDEALFGRIFAPEGFLLRNARTEEVPPECWQGLLLTGGTDISASFLQQEVDAPEKIRRPNPERDQWEFSALRSALARRLPVLGICRGIQILNVALGGTLHLDVPGHENLEDSHTQPLTYAKGVDLRFSSVNSSHHQALDRLGTSVVPEAWCRLDWIVEQVRVAGYPFVRGVQFHPERDPVRYRLLFAAFFAALRQAAEAG</sequence>
<dbReference type="OrthoDB" id="9807137at2"/>
<reference evidence="1" key="1">
    <citation type="submission" date="2019-09" db="EMBL/GenBank/DDBJ databases">
        <authorList>
            <person name="Cremers G."/>
        </authorList>
    </citation>
    <scope>NUCLEOTIDE SEQUENCE [LARGE SCALE GENOMIC DNA]</scope>
    <source>
        <strain evidence="1">3B</strain>
    </source>
</reference>
<dbReference type="EMBL" id="CABFUZ020000115">
    <property type="protein sequence ID" value="VVM06432.1"/>
    <property type="molecule type" value="Genomic_DNA"/>
</dbReference>
<dbReference type="GO" id="GO:0005829">
    <property type="term" value="C:cytosol"/>
    <property type="evidence" value="ECO:0007669"/>
    <property type="project" value="TreeGrafter"/>
</dbReference>
<organism evidence="1 2">
    <name type="scientific">Methylacidimicrobium cyclopophantes</name>
    <dbReference type="NCBI Taxonomy" id="1041766"/>
    <lineage>
        <taxon>Bacteria</taxon>
        <taxon>Pseudomonadati</taxon>
        <taxon>Verrucomicrobiota</taxon>
        <taxon>Methylacidimicrobium</taxon>
    </lineage>
</organism>
<dbReference type="Proteomes" id="UP000381693">
    <property type="component" value="Unassembled WGS sequence"/>
</dbReference>
<keyword evidence="1" id="KW-0808">Transferase</keyword>
<accession>A0A5E6MA63</accession>
<dbReference type="Gene3D" id="3.40.50.880">
    <property type="match status" value="1"/>
</dbReference>